<protein>
    <recommendedName>
        <fullName evidence="2">Lipoprotein</fullName>
    </recommendedName>
</protein>
<evidence type="ECO:0000313" key="1">
    <source>
        <dbReference type="EMBL" id="VYU63986.1"/>
    </source>
</evidence>
<organism evidence="1">
    <name type="scientific">Clostridium tertium</name>
    <dbReference type="NCBI Taxonomy" id="1559"/>
    <lineage>
        <taxon>Bacteria</taxon>
        <taxon>Bacillati</taxon>
        <taxon>Bacillota</taxon>
        <taxon>Clostridia</taxon>
        <taxon>Eubacteriales</taxon>
        <taxon>Clostridiaceae</taxon>
        <taxon>Clostridium</taxon>
    </lineage>
</organism>
<evidence type="ECO:0008006" key="2">
    <source>
        <dbReference type="Google" id="ProtNLM"/>
    </source>
</evidence>
<proteinExistence type="predicted"/>
<dbReference type="EMBL" id="CACRTO010000048">
    <property type="protein sequence ID" value="VYU63986.1"/>
    <property type="molecule type" value="Genomic_DNA"/>
</dbReference>
<dbReference type="RefSeq" id="WP_156627703.1">
    <property type="nucleotide sequence ID" value="NZ_CACRTO010000048.1"/>
</dbReference>
<accession>A0A6N3GHT0</accession>
<gene>
    <name evidence="1" type="ORF">CTLFYP3_03254</name>
</gene>
<reference evidence="1" key="1">
    <citation type="submission" date="2019-11" db="EMBL/GenBank/DDBJ databases">
        <authorList>
            <person name="Feng L."/>
        </authorList>
    </citation>
    <scope>NUCLEOTIDE SEQUENCE</scope>
    <source>
        <strain evidence="1">CTertiumLFYP3</strain>
    </source>
</reference>
<dbReference type="PROSITE" id="PS51257">
    <property type="entry name" value="PROKAR_LIPOPROTEIN"/>
    <property type="match status" value="1"/>
</dbReference>
<dbReference type="AlphaFoldDB" id="A0A6N3GHT0"/>
<name>A0A6N3GHT0_9CLOT</name>
<sequence>MKNKKIISVLITIMLLGITLMGCSSKSIEKDFIENIIDEEYSVSAFENNEEVIKANLTGNLSRESVDSIVKEIYSKSKQDKIKEKEVILNVYKEGENKDFVEAIDENMAFNVDIYLEKGTYTIKSVNEVKNVEAGDEIGNYSNNKLISAKDSNLEIEIDMNLEELSKEEVMKRMKTYVKLFLDTNSDKDIKSIKLTTNSENNKGYLYNTQIEEILVAVEKELKILE</sequence>